<comment type="caution">
    <text evidence="1">The sequence shown here is derived from an EMBL/GenBank/DDBJ whole genome shotgun (WGS) entry which is preliminary data.</text>
</comment>
<evidence type="ECO:0000313" key="1">
    <source>
        <dbReference type="EMBL" id="KAK2179846.1"/>
    </source>
</evidence>
<reference evidence="1" key="1">
    <citation type="journal article" date="2023" name="Mol. Biol. Evol.">
        <title>Third-Generation Sequencing Reveals the Adaptive Role of the Epigenome in Three Deep-Sea Polychaetes.</title>
        <authorList>
            <person name="Perez M."/>
            <person name="Aroh O."/>
            <person name="Sun Y."/>
            <person name="Lan Y."/>
            <person name="Juniper S.K."/>
            <person name="Young C.R."/>
            <person name="Angers B."/>
            <person name="Qian P.Y."/>
        </authorList>
    </citation>
    <scope>NUCLEOTIDE SEQUENCE</scope>
    <source>
        <strain evidence="1">R07B-5</strain>
    </source>
</reference>
<evidence type="ECO:0000313" key="2">
    <source>
        <dbReference type="Proteomes" id="UP001209878"/>
    </source>
</evidence>
<keyword evidence="2" id="KW-1185">Reference proteome</keyword>
<proteinExistence type="predicted"/>
<dbReference type="EMBL" id="JAODUO010000469">
    <property type="protein sequence ID" value="KAK2179846.1"/>
    <property type="molecule type" value="Genomic_DNA"/>
</dbReference>
<dbReference type="AlphaFoldDB" id="A0AAD9NT93"/>
<gene>
    <name evidence="1" type="ORF">NP493_469g01022</name>
</gene>
<dbReference type="Proteomes" id="UP001209878">
    <property type="component" value="Unassembled WGS sequence"/>
</dbReference>
<name>A0AAD9NT93_RIDPI</name>
<protein>
    <submittedName>
        <fullName evidence="1">Uncharacterized protein</fullName>
    </submittedName>
</protein>
<sequence>MNNDAFFEKQFSRINDMFTYACRQVVLINDEMEALRARYERAEKNGARAFLYSQRLRLTVLEGTRTMFYEYATVCSDRLASLHDEMILDDGSLEESQPSDSSSWL</sequence>
<organism evidence="1 2">
    <name type="scientific">Ridgeia piscesae</name>
    <name type="common">Tubeworm</name>
    <dbReference type="NCBI Taxonomy" id="27915"/>
    <lineage>
        <taxon>Eukaryota</taxon>
        <taxon>Metazoa</taxon>
        <taxon>Spiralia</taxon>
        <taxon>Lophotrochozoa</taxon>
        <taxon>Annelida</taxon>
        <taxon>Polychaeta</taxon>
        <taxon>Sedentaria</taxon>
        <taxon>Canalipalpata</taxon>
        <taxon>Sabellida</taxon>
        <taxon>Siboglinidae</taxon>
        <taxon>Ridgeia</taxon>
    </lineage>
</organism>
<accession>A0AAD9NT93</accession>